<dbReference type="EMBL" id="CP055904">
    <property type="protein sequence ID" value="QMR40997.1"/>
    <property type="molecule type" value="Genomic_DNA"/>
</dbReference>
<sequence length="57" mass="6380">MYADVMKVMDGARTIQEHITNLQAILDLPPVDPNLEAGLRAVISSLMQEQSTAIQRW</sequence>
<gene>
    <name evidence="1" type="ORF">HV331_16460</name>
</gene>
<dbReference type="Proteomes" id="UP000514462">
    <property type="component" value="Chromosome"/>
</dbReference>
<evidence type="ECO:0000313" key="2">
    <source>
        <dbReference type="Proteomes" id="UP000514462"/>
    </source>
</evidence>
<proteinExistence type="predicted"/>
<name>A0AAP9QXW2_KLEAE</name>
<reference evidence="2" key="1">
    <citation type="submission" date="2020-06" db="EMBL/GenBank/DDBJ databases">
        <title>REHAB project genomes.</title>
        <authorList>
            <person name="Shaw L.P."/>
        </authorList>
    </citation>
    <scope>NUCLEOTIDE SEQUENCE [LARGE SCALE GENOMIC DNA]</scope>
    <source>
        <strain evidence="2">RHBSTW-00938</strain>
    </source>
</reference>
<dbReference type="AlphaFoldDB" id="A0AAP9QXW2"/>
<organism evidence="1 2">
    <name type="scientific">Klebsiella aerogenes</name>
    <name type="common">Enterobacter aerogenes</name>
    <dbReference type="NCBI Taxonomy" id="548"/>
    <lineage>
        <taxon>Bacteria</taxon>
        <taxon>Pseudomonadati</taxon>
        <taxon>Pseudomonadota</taxon>
        <taxon>Gammaproteobacteria</taxon>
        <taxon>Enterobacterales</taxon>
        <taxon>Enterobacteriaceae</taxon>
        <taxon>Klebsiella/Raoultella group</taxon>
        <taxon>Klebsiella</taxon>
    </lineage>
</organism>
<dbReference type="RefSeq" id="WP_182014511.1">
    <property type="nucleotide sequence ID" value="NZ_CP055904.1"/>
</dbReference>
<evidence type="ECO:0000313" key="1">
    <source>
        <dbReference type="EMBL" id="QMR40997.1"/>
    </source>
</evidence>
<accession>A0AAP9QXW2</accession>
<protein>
    <submittedName>
        <fullName evidence="1">Uncharacterized protein</fullName>
    </submittedName>
</protein>